<dbReference type="CDD" id="cd01097">
    <property type="entry name" value="Tetrahydromethanopterin_reductase"/>
    <property type="match status" value="1"/>
</dbReference>
<evidence type="ECO:0000259" key="1">
    <source>
        <dbReference type="Pfam" id="PF00296"/>
    </source>
</evidence>
<comment type="caution">
    <text evidence="2">The sequence shown here is derived from an EMBL/GenBank/DDBJ whole genome shotgun (WGS) entry which is preliminary data.</text>
</comment>
<evidence type="ECO:0000313" key="2">
    <source>
        <dbReference type="EMBL" id="RLQ21085.1"/>
    </source>
</evidence>
<proteinExistence type="predicted"/>
<dbReference type="InterPro" id="IPR036661">
    <property type="entry name" value="Luciferase-like_sf"/>
</dbReference>
<sequence>MRVETVMLGPDKSQYAGTAQARGGLARIAESARQLEDIGFDGITTPEAGHDPFLPLMLAAEHTGKVRLGTNIAVSFPRSPMITAQAAWDLQNYSGGRFALGLGTQVKGHNERRFGTPWPGPAGPRMREYLLSLQAIFHSFQNPDEPRYFKGEHYQFTMLPTFFNPGPIEHPDIPIYLAVVNEYMARLAGELCQGVRLHPIATFSYTRDIIVPAIDEGASRGGRRRADVDLLGAPFLAVGRDEAALARSVEGLRQQIAFYASTPSYHPVLRYHGWEDIGLALQRMAREGKVKDMAPLISDDMLAEWAIVGTCEQFARQVKDRVAGLFDTVLLDLPAEARADEEWLRDTVAQIQA</sequence>
<dbReference type="InterPro" id="IPR050564">
    <property type="entry name" value="F420-G6PD/mer"/>
</dbReference>
<dbReference type="Pfam" id="PF00296">
    <property type="entry name" value="Bac_luciferase"/>
    <property type="match status" value="1"/>
</dbReference>
<keyword evidence="3" id="KW-1185">Reference proteome</keyword>
<gene>
    <name evidence="2" type="ORF">DWB85_14400</name>
</gene>
<dbReference type="Proteomes" id="UP000265509">
    <property type="component" value="Unassembled WGS sequence"/>
</dbReference>
<evidence type="ECO:0000313" key="3">
    <source>
        <dbReference type="Proteomes" id="UP000265509"/>
    </source>
</evidence>
<dbReference type="InterPro" id="IPR011251">
    <property type="entry name" value="Luciferase-like_dom"/>
</dbReference>
<keyword evidence="2" id="KW-0560">Oxidoreductase</keyword>
<name>A0A3L7DWD3_9GAMM</name>
<reference evidence="2 3" key="1">
    <citation type="submission" date="2018-07" db="EMBL/GenBank/DDBJ databases">
        <title>Halioglobus sp. genome submission.</title>
        <authorList>
            <person name="Ye M.-Q."/>
            <person name="Du Z.-J."/>
        </authorList>
    </citation>
    <scope>NUCLEOTIDE SEQUENCE [LARGE SCALE GENOMIC DNA]</scope>
    <source>
        <strain evidence="2 3">U0301</strain>
    </source>
</reference>
<dbReference type="AlphaFoldDB" id="A0A3L7DWD3"/>
<feature type="domain" description="Luciferase-like" evidence="1">
    <location>
        <begin position="20"/>
        <end position="327"/>
    </location>
</feature>
<dbReference type="PANTHER" id="PTHR43244:SF2">
    <property type="entry name" value="CONSERVED HYPOTHETICAL ALANINE AND PROLINE-RICH PROTEIN"/>
    <property type="match status" value="1"/>
</dbReference>
<protein>
    <submittedName>
        <fullName evidence="2">TIGR03617 family F420-dependent LLM class oxidoreductase</fullName>
        <ecNumber evidence="2">1.-.-.-</ecNumber>
    </submittedName>
</protein>
<dbReference type="InterPro" id="IPR019919">
    <property type="entry name" value="Lucif-like_OxRdtase_MSMEG_2256"/>
</dbReference>
<accession>A0A3L7DWD3</accession>
<dbReference type="RefSeq" id="WP_117956012.1">
    <property type="nucleotide sequence ID" value="NZ_QRAN01000016.1"/>
</dbReference>
<dbReference type="OrthoDB" id="7332380at2"/>
<dbReference type="Gene3D" id="3.20.20.30">
    <property type="entry name" value="Luciferase-like domain"/>
    <property type="match status" value="1"/>
</dbReference>
<dbReference type="NCBIfam" id="TIGR03617">
    <property type="entry name" value="F420_MSMEG_2256"/>
    <property type="match status" value="1"/>
</dbReference>
<dbReference type="EMBL" id="QRAN01000016">
    <property type="protein sequence ID" value="RLQ21085.1"/>
    <property type="molecule type" value="Genomic_DNA"/>
</dbReference>
<dbReference type="PANTHER" id="PTHR43244">
    <property type="match status" value="1"/>
</dbReference>
<dbReference type="SUPFAM" id="SSF51679">
    <property type="entry name" value="Bacterial luciferase-like"/>
    <property type="match status" value="1"/>
</dbReference>
<dbReference type="EC" id="1.-.-.-" evidence="2"/>
<dbReference type="GO" id="GO:0016705">
    <property type="term" value="F:oxidoreductase activity, acting on paired donors, with incorporation or reduction of molecular oxygen"/>
    <property type="evidence" value="ECO:0007669"/>
    <property type="project" value="InterPro"/>
</dbReference>
<organism evidence="2 3">
    <name type="scientific">Seongchinamella sediminis</name>
    <dbReference type="NCBI Taxonomy" id="2283635"/>
    <lineage>
        <taxon>Bacteria</taxon>
        <taxon>Pseudomonadati</taxon>
        <taxon>Pseudomonadota</taxon>
        <taxon>Gammaproteobacteria</taxon>
        <taxon>Cellvibrionales</taxon>
        <taxon>Halieaceae</taxon>
        <taxon>Seongchinamella</taxon>
    </lineage>
</organism>